<dbReference type="GO" id="GO:0003677">
    <property type="term" value="F:DNA binding"/>
    <property type="evidence" value="ECO:0007669"/>
    <property type="project" value="UniProtKB-UniRule"/>
</dbReference>
<comment type="catalytic activity">
    <reaction evidence="12">
        <text>2'-deoxyribonucleotide-(2'-deoxyribose 5'-phosphate)-2'-deoxyribonucleotide-DNA = a 3'-end 2'-deoxyribonucleotide-(2,3-dehydro-2,3-deoxyribose 5'-phosphate)-DNA + a 5'-end 5'-phospho-2'-deoxyribonucleoside-DNA + H(+)</text>
        <dbReference type="Rhea" id="RHEA:66592"/>
        <dbReference type="Rhea" id="RHEA-COMP:13180"/>
        <dbReference type="Rhea" id="RHEA-COMP:16897"/>
        <dbReference type="Rhea" id="RHEA-COMP:17067"/>
        <dbReference type="ChEBI" id="CHEBI:15378"/>
        <dbReference type="ChEBI" id="CHEBI:136412"/>
        <dbReference type="ChEBI" id="CHEBI:157695"/>
        <dbReference type="ChEBI" id="CHEBI:167181"/>
        <dbReference type="EC" id="4.2.99.18"/>
    </reaction>
</comment>
<dbReference type="GO" id="GO:0046872">
    <property type="term" value="F:metal ion binding"/>
    <property type="evidence" value="ECO:0007669"/>
    <property type="project" value="UniProtKB-KW"/>
</dbReference>
<organism evidence="14 15">
    <name type="scientific">candidate division TA06 bacterium</name>
    <dbReference type="NCBI Taxonomy" id="2250710"/>
    <lineage>
        <taxon>Bacteria</taxon>
        <taxon>Bacteria division TA06</taxon>
    </lineage>
</organism>
<dbReference type="PROSITE" id="PS00764">
    <property type="entry name" value="ENDONUCLEASE_III_1"/>
    <property type="match status" value="1"/>
</dbReference>
<dbReference type="EC" id="4.2.99.18" evidence="12"/>
<evidence type="ECO:0000256" key="8">
    <source>
        <dbReference type="ARBA" id="ARBA00023125"/>
    </source>
</evidence>
<dbReference type="InterPro" id="IPR005759">
    <property type="entry name" value="Nth"/>
</dbReference>
<keyword evidence="6 12" id="KW-0408">Iron</keyword>
<dbReference type="AlphaFoldDB" id="A0A523UU25"/>
<keyword evidence="9 12" id="KW-0234">DNA repair</keyword>
<gene>
    <name evidence="12 14" type="primary">nth</name>
    <name evidence="14" type="ORF">E3J62_05715</name>
</gene>
<protein>
    <recommendedName>
        <fullName evidence="12">Endonuclease III</fullName>
        <ecNumber evidence="12">4.2.99.18</ecNumber>
    </recommendedName>
    <alternativeName>
        <fullName evidence="12">DNA-(apurinic or apyrimidinic site) lyase</fullName>
    </alternativeName>
</protein>
<dbReference type="CDD" id="cd00056">
    <property type="entry name" value="ENDO3c"/>
    <property type="match status" value="1"/>
</dbReference>
<dbReference type="InterPro" id="IPR004036">
    <property type="entry name" value="Endonuclease-III-like_CS2"/>
</dbReference>
<keyword evidence="10 12" id="KW-0456">Lyase</keyword>
<evidence type="ECO:0000259" key="13">
    <source>
        <dbReference type="SMART" id="SM00478"/>
    </source>
</evidence>
<comment type="similarity">
    <text evidence="1 12">Belongs to the Nth/MutY family.</text>
</comment>
<evidence type="ECO:0000256" key="4">
    <source>
        <dbReference type="ARBA" id="ARBA00022763"/>
    </source>
</evidence>
<dbReference type="GO" id="GO:0140078">
    <property type="term" value="F:class I DNA-(apurinic or apyrimidinic site) endonuclease activity"/>
    <property type="evidence" value="ECO:0007669"/>
    <property type="project" value="UniProtKB-EC"/>
</dbReference>
<dbReference type="PANTHER" id="PTHR10359">
    <property type="entry name" value="A/G-SPECIFIC ADENINE GLYCOSYLASE/ENDONUCLEASE III"/>
    <property type="match status" value="1"/>
</dbReference>
<keyword evidence="8 12" id="KW-0238">DNA-binding</keyword>
<feature type="domain" description="HhH-GPD" evidence="13">
    <location>
        <begin position="52"/>
        <end position="200"/>
    </location>
</feature>
<comment type="function">
    <text evidence="12">DNA repair enzyme that has both DNA N-glycosylase activity and AP-lyase activity. The DNA N-glycosylase activity releases various damaged pyrimidines from DNA by cleaving the N-glycosidic bond, leaving an AP (apurinic/apyrimidinic) site. The AP-lyase activity cleaves the phosphodiester bond 3' to the AP site by a beta-elimination, leaving a 3'-terminal unsaturated sugar and a product with a terminal 5'-phosphate.</text>
</comment>
<dbReference type="InterPro" id="IPR003265">
    <property type="entry name" value="HhH-GPD_domain"/>
</dbReference>
<keyword evidence="2 12" id="KW-0004">4Fe-4S</keyword>
<dbReference type="EMBL" id="SOJN01000070">
    <property type="protein sequence ID" value="TET46034.1"/>
    <property type="molecule type" value="Genomic_DNA"/>
</dbReference>
<sequence>MTGNKKTRVKKPDPKLKNKVTRIIRVLSKEFPDAKTALKHRNPLEMLISTILSAQCTDAKVNEVTAVLFKKYKSPEDYAKANIMQLQKEIRQTGFFRNKTKNIRAASAALIERFDSQVPRTMEELLTLPGVARKTANIVLQNAYGVIEGIAVDTHVRRLSQRLGLTKNKDPNKIEQDLMQITPTKDWARITDLLIWHGRKVCNAQRPKCAECVLAKLCPSAFSF</sequence>
<dbReference type="GO" id="GO:0051539">
    <property type="term" value="F:4 iron, 4 sulfur cluster binding"/>
    <property type="evidence" value="ECO:0007669"/>
    <property type="project" value="UniProtKB-UniRule"/>
</dbReference>
<evidence type="ECO:0000256" key="2">
    <source>
        <dbReference type="ARBA" id="ARBA00022485"/>
    </source>
</evidence>
<dbReference type="InterPro" id="IPR023170">
    <property type="entry name" value="HhH_base_excis_C"/>
</dbReference>
<keyword evidence="3 12" id="KW-0479">Metal-binding</keyword>
<dbReference type="InterPro" id="IPR004035">
    <property type="entry name" value="Endouclease-III_FeS-bd_BS"/>
</dbReference>
<feature type="binding site" evidence="12">
    <location>
        <position position="202"/>
    </location>
    <ligand>
        <name>[4Fe-4S] cluster</name>
        <dbReference type="ChEBI" id="CHEBI:49883"/>
    </ligand>
</feature>
<evidence type="ECO:0000313" key="14">
    <source>
        <dbReference type="EMBL" id="TET46034.1"/>
    </source>
</evidence>
<dbReference type="FunFam" id="1.10.340.30:FF:000001">
    <property type="entry name" value="Endonuclease III"/>
    <property type="match status" value="1"/>
</dbReference>
<dbReference type="NCBIfam" id="TIGR01083">
    <property type="entry name" value="nth"/>
    <property type="match status" value="1"/>
</dbReference>
<dbReference type="SUPFAM" id="SSF48150">
    <property type="entry name" value="DNA-glycosylase"/>
    <property type="match status" value="1"/>
</dbReference>
<feature type="binding site" evidence="12">
    <location>
        <position position="218"/>
    </location>
    <ligand>
        <name>[4Fe-4S] cluster</name>
        <dbReference type="ChEBI" id="CHEBI:49883"/>
    </ligand>
</feature>
<dbReference type="FunFam" id="1.10.1670.10:FF:000001">
    <property type="entry name" value="Endonuclease III"/>
    <property type="match status" value="1"/>
</dbReference>
<dbReference type="InterPro" id="IPR011257">
    <property type="entry name" value="DNA_glycosylase"/>
</dbReference>
<feature type="binding site" evidence="12">
    <location>
        <position position="212"/>
    </location>
    <ligand>
        <name>[4Fe-4S] cluster</name>
        <dbReference type="ChEBI" id="CHEBI:49883"/>
    </ligand>
</feature>
<evidence type="ECO:0000256" key="5">
    <source>
        <dbReference type="ARBA" id="ARBA00022801"/>
    </source>
</evidence>
<dbReference type="InterPro" id="IPR003651">
    <property type="entry name" value="Endonuclease3_FeS-loop_motif"/>
</dbReference>
<evidence type="ECO:0000256" key="7">
    <source>
        <dbReference type="ARBA" id="ARBA00023014"/>
    </source>
</evidence>
<dbReference type="Pfam" id="PF00633">
    <property type="entry name" value="HHH"/>
    <property type="match status" value="1"/>
</dbReference>
<keyword evidence="7 12" id="KW-0411">Iron-sulfur</keyword>
<dbReference type="Proteomes" id="UP000315525">
    <property type="component" value="Unassembled WGS sequence"/>
</dbReference>
<dbReference type="Pfam" id="PF00730">
    <property type="entry name" value="HhH-GPD"/>
    <property type="match status" value="1"/>
</dbReference>
<dbReference type="InterPro" id="IPR000445">
    <property type="entry name" value="HhH_motif"/>
</dbReference>
<name>A0A523UU25_UNCT6</name>
<dbReference type="SMART" id="SM00525">
    <property type="entry name" value="FES"/>
    <property type="match status" value="1"/>
</dbReference>
<evidence type="ECO:0000256" key="9">
    <source>
        <dbReference type="ARBA" id="ARBA00023204"/>
    </source>
</evidence>
<evidence type="ECO:0000256" key="3">
    <source>
        <dbReference type="ARBA" id="ARBA00022723"/>
    </source>
</evidence>
<evidence type="ECO:0000256" key="12">
    <source>
        <dbReference type="HAMAP-Rule" id="MF_00942"/>
    </source>
</evidence>
<keyword evidence="11 12" id="KW-0326">Glycosidase</keyword>
<keyword evidence="5 12" id="KW-0378">Hydrolase</keyword>
<dbReference type="PANTHER" id="PTHR10359:SF18">
    <property type="entry name" value="ENDONUCLEASE III"/>
    <property type="match status" value="1"/>
</dbReference>
<accession>A0A523UU25</accession>
<evidence type="ECO:0000256" key="6">
    <source>
        <dbReference type="ARBA" id="ARBA00023004"/>
    </source>
</evidence>
<dbReference type="HAMAP" id="MF_00942">
    <property type="entry name" value="Nth"/>
    <property type="match status" value="1"/>
</dbReference>
<comment type="caution">
    <text evidence="14">The sequence shown here is derived from an EMBL/GenBank/DDBJ whole genome shotgun (WGS) entry which is preliminary data.</text>
</comment>
<dbReference type="PROSITE" id="PS01155">
    <property type="entry name" value="ENDONUCLEASE_III_2"/>
    <property type="match status" value="1"/>
</dbReference>
<dbReference type="PIRSF" id="PIRSF001435">
    <property type="entry name" value="Nth"/>
    <property type="match status" value="1"/>
</dbReference>
<dbReference type="SMART" id="SM00478">
    <property type="entry name" value="ENDO3c"/>
    <property type="match status" value="1"/>
</dbReference>
<keyword evidence="4 12" id="KW-0227">DNA damage</keyword>
<keyword evidence="14" id="KW-0540">Nuclease</keyword>
<reference evidence="14 15" key="1">
    <citation type="submission" date="2019-03" db="EMBL/GenBank/DDBJ databases">
        <title>Metabolic potential of uncultured bacteria and archaea associated with petroleum seepage in deep-sea sediments.</title>
        <authorList>
            <person name="Dong X."/>
            <person name="Hubert C."/>
        </authorList>
    </citation>
    <scope>NUCLEOTIDE SEQUENCE [LARGE SCALE GENOMIC DNA]</scope>
    <source>
        <strain evidence="14">E44_bin18</strain>
    </source>
</reference>
<evidence type="ECO:0000256" key="10">
    <source>
        <dbReference type="ARBA" id="ARBA00023239"/>
    </source>
</evidence>
<evidence type="ECO:0000256" key="1">
    <source>
        <dbReference type="ARBA" id="ARBA00008343"/>
    </source>
</evidence>
<dbReference type="GO" id="GO:0006285">
    <property type="term" value="P:base-excision repair, AP site formation"/>
    <property type="evidence" value="ECO:0007669"/>
    <property type="project" value="TreeGrafter"/>
</dbReference>
<keyword evidence="14" id="KW-0255">Endonuclease</keyword>
<dbReference type="GO" id="GO:0019104">
    <property type="term" value="F:DNA N-glycosylase activity"/>
    <property type="evidence" value="ECO:0007669"/>
    <property type="project" value="UniProtKB-UniRule"/>
</dbReference>
<evidence type="ECO:0000256" key="11">
    <source>
        <dbReference type="ARBA" id="ARBA00023295"/>
    </source>
</evidence>
<comment type="cofactor">
    <cofactor evidence="12">
        <name>[4Fe-4S] cluster</name>
        <dbReference type="ChEBI" id="CHEBI:49883"/>
    </cofactor>
    <text evidence="12">Binds 1 [4Fe-4S] cluster.</text>
</comment>
<dbReference type="Gene3D" id="1.10.340.30">
    <property type="entry name" value="Hypothetical protein, domain 2"/>
    <property type="match status" value="1"/>
</dbReference>
<evidence type="ECO:0000313" key="15">
    <source>
        <dbReference type="Proteomes" id="UP000315525"/>
    </source>
</evidence>
<dbReference type="Gene3D" id="1.10.1670.10">
    <property type="entry name" value="Helix-hairpin-Helix base-excision DNA repair enzymes (C-terminal)"/>
    <property type="match status" value="1"/>
</dbReference>
<proteinExistence type="inferred from homology"/>
<feature type="binding site" evidence="12">
    <location>
        <position position="209"/>
    </location>
    <ligand>
        <name>[4Fe-4S] cluster</name>
        <dbReference type="ChEBI" id="CHEBI:49883"/>
    </ligand>
</feature>